<dbReference type="AlphaFoldDB" id="A0A1R3KTW3"/>
<comment type="caution">
    <text evidence="1">The sequence shown here is derived from an EMBL/GenBank/DDBJ whole genome shotgun (WGS) entry which is preliminary data.</text>
</comment>
<keyword evidence="2" id="KW-1185">Reference proteome</keyword>
<gene>
    <name evidence="1" type="ORF">CCACVL1_00918</name>
</gene>
<organism evidence="1 2">
    <name type="scientific">Corchorus capsularis</name>
    <name type="common">Jute</name>
    <dbReference type="NCBI Taxonomy" id="210143"/>
    <lineage>
        <taxon>Eukaryota</taxon>
        <taxon>Viridiplantae</taxon>
        <taxon>Streptophyta</taxon>
        <taxon>Embryophyta</taxon>
        <taxon>Tracheophyta</taxon>
        <taxon>Spermatophyta</taxon>
        <taxon>Magnoliopsida</taxon>
        <taxon>eudicotyledons</taxon>
        <taxon>Gunneridae</taxon>
        <taxon>Pentapetalae</taxon>
        <taxon>rosids</taxon>
        <taxon>malvids</taxon>
        <taxon>Malvales</taxon>
        <taxon>Malvaceae</taxon>
        <taxon>Grewioideae</taxon>
        <taxon>Apeibeae</taxon>
        <taxon>Corchorus</taxon>
    </lineage>
</organism>
<accession>A0A1R3KTW3</accession>
<name>A0A1R3KTW3_COCAP</name>
<evidence type="ECO:0000313" key="2">
    <source>
        <dbReference type="Proteomes" id="UP000188268"/>
    </source>
</evidence>
<evidence type="ECO:0000313" key="1">
    <source>
        <dbReference type="EMBL" id="OMP10506.1"/>
    </source>
</evidence>
<reference evidence="1 2" key="1">
    <citation type="submission" date="2013-09" db="EMBL/GenBank/DDBJ databases">
        <title>Corchorus capsularis genome sequencing.</title>
        <authorList>
            <person name="Alam M."/>
            <person name="Haque M.S."/>
            <person name="Islam M.S."/>
            <person name="Emdad E.M."/>
            <person name="Islam M.M."/>
            <person name="Ahmed B."/>
            <person name="Halim A."/>
            <person name="Hossen Q.M.M."/>
            <person name="Hossain M.Z."/>
            <person name="Ahmed R."/>
            <person name="Khan M.M."/>
            <person name="Islam R."/>
            <person name="Rashid M.M."/>
            <person name="Khan S.A."/>
            <person name="Rahman M.S."/>
            <person name="Alam M."/>
        </authorList>
    </citation>
    <scope>NUCLEOTIDE SEQUENCE [LARGE SCALE GENOMIC DNA]</scope>
    <source>
        <strain evidence="2">cv. CVL-1</strain>
        <tissue evidence="1">Whole seedling</tissue>
    </source>
</reference>
<protein>
    <submittedName>
        <fullName evidence="1">Uncharacterized protein</fullName>
    </submittedName>
</protein>
<dbReference type="Proteomes" id="UP000188268">
    <property type="component" value="Unassembled WGS sequence"/>
</dbReference>
<sequence length="270" mass="29670">MIGEYGSTKTCENCTSWRRLEPFEHIEKGTIERGACGRFQLSPHELAPDEIAKPADPGRHDYVIGGMGYHAHAICMALCRDGEARNSGYRLELVEPGTARDRNNPSPGDDWAANTLSWLAMMLGVMVWGRAFPTAGCTGAGILVKSCAAHAASTCSPEGDFARYLDNEVKQEHISIKNDKAVLRTFEASHRLASVSDKDLRLLTEEHATVKFDGDGKNGVRSFDLVSEKGDRLYMMAIDCNAKTNFEGKAAQYIENPSVGAWVRVRNAQM</sequence>
<dbReference type="Gramene" id="OMP10506">
    <property type="protein sequence ID" value="OMP10506"/>
    <property type="gene ID" value="CCACVL1_00918"/>
</dbReference>
<dbReference type="EMBL" id="AWWV01002361">
    <property type="protein sequence ID" value="OMP10506.1"/>
    <property type="molecule type" value="Genomic_DNA"/>
</dbReference>
<proteinExistence type="predicted"/>